<dbReference type="GeneID" id="103567401"/>
<protein>
    <recommendedName>
        <fullName evidence="3">Ig-like domain-containing protein</fullName>
    </recommendedName>
</protein>
<accession>A0ABM4LYN8</accession>
<evidence type="ECO:0000313" key="2">
    <source>
        <dbReference type="RefSeq" id="XP_070445556.1"/>
    </source>
</evidence>
<keyword evidence="1" id="KW-1185">Reference proteome</keyword>
<dbReference type="RefSeq" id="XP_070445556.1">
    <property type="nucleotide sequence ID" value="XM_070589455.1"/>
</dbReference>
<name>A0ABM4LYN8_EQUPR</name>
<reference evidence="1" key="1">
    <citation type="submission" date="2025-05" db="UniProtKB">
        <authorList>
            <consortium name="RefSeq"/>
        </authorList>
    </citation>
    <scope>NUCLEOTIDE SEQUENCE [LARGE SCALE GENOMIC DNA]</scope>
</reference>
<dbReference type="Proteomes" id="UP001652662">
    <property type="component" value="Chromosome 1"/>
</dbReference>
<evidence type="ECO:0000313" key="1">
    <source>
        <dbReference type="Proteomes" id="UP001652662"/>
    </source>
</evidence>
<sequence length="227" mass="24693">MGEFLMLSSQEENQIMLFYALKDDKGVTHSLSPRHHCEVCKKCLVLSSGALPSPQALVSLVCLQLQLLSRINIKFKYVKRAAGTEREPQEGAAPFKRWFDINSSSILSTSLILHLWNDLAGQFVLFNTEAKAFWKIPPKNQENRGTALSALVYSQAKLAAVSPPAMLPASCSGLVILLILRGTNGDSVTQTEDPITLAEGAPLTLNCTYQSSYSVSLFCGLSGNITA</sequence>
<gene>
    <name evidence="2" type="primary">LOC103567401</name>
</gene>
<evidence type="ECO:0008006" key="3">
    <source>
        <dbReference type="Google" id="ProtNLM"/>
    </source>
</evidence>
<proteinExistence type="predicted"/>
<reference evidence="2" key="2">
    <citation type="submission" date="2025-08" db="UniProtKB">
        <authorList>
            <consortium name="RefSeq"/>
        </authorList>
    </citation>
    <scope>IDENTIFICATION</scope>
    <source>
        <tissue evidence="2">Blood</tissue>
    </source>
</reference>
<organism evidence="1 2">
    <name type="scientific">Equus przewalskii</name>
    <name type="common">Przewalski's horse</name>
    <name type="synonym">Equus caballus przewalskii</name>
    <dbReference type="NCBI Taxonomy" id="9798"/>
    <lineage>
        <taxon>Eukaryota</taxon>
        <taxon>Metazoa</taxon>
        <taxon>Chordata</taxon>
        <taxon>Craniata</taxon>
        <taxon>Vertebrata</taxon>
        <taxon>Euteleostomi</taxon>
        <taxon>Mammalia</taxon>
        <taxon>Eutheria</taxon>
        <taxon>Laurasiatheria</taxon>
        <taxon>Perissodactyla</taxon>
        <taxon>Equidae</taxon>
        <taxon>Equus</taxon>
    </lineage>
</organism>